<protein>
    <submittedName>
        <fullName evidence="1">Uncharacterized protein</fullName>
    </submittedName>
</protein>
<dbReference type="EMBL" id="DTET01000130">
    <property type="protein sequence ID" value="HGV66712.1"/>
    <property type="molecule type" value="Genomic_DNA"/>
</dbReference>
<reference evidence="1" key="1">
    <citation type="journal article" date="2020" name="mSystems">
        <title>Genome- and Community-Level Interaction Insights into Carbon Utilization and Element Cycling Functions of Hydrothermarchaeota in Hydrothermal Sediment.</title>
        <authorList>
            <person name="Zhou Z."/>
            <person name="Liu Y."/>
            <person name="Xu W."/>
            <person name="Pan J."/>
            <person name="Luo Z.H."/>
            <person name="Li M."/>
        </authorList>
    </citation>
    <scope>NUCLEOTIDE SEQUENCE [LARGE SCALE GENOMIC DNA]</scope>
    <source>
        <strain evidence="1">SpSt-721</strain>
    </source>
</reference>
<accession>A0A7J3QFN0</accession>
<name>A0A7J3QFN0_9CREN</name>
<sequence length="76" mass="8417">MKTPYKLYIKSMNVIVSGILSESEAKSSQFILKLHLLYINDGGIIIKYPIGNLGISFKAAIKEYIAETNINGNVIL</sequence>
<proteinExistence type="predicted"/>
<organism evidence="1">
    <name type="scientific">Ignisphaera aggregans</name>
    <dbReference type="NCBI Taxonomy" id="334771"/>
    <lineage>
        <taxon>Archaea</taxon>
        <taxon>Thermoproteota</taxon>
        <taxon>Thermoprotei</taxon>
        <taxon>Desulfurococcales</taxon>
        <taxon>Desulfurococcaceae</taxon>
        <taxon>Ignisphaera</taxon>
    </lineage>
</organism>
<comment type="caution">
    <text evidence="1">The sequence shown here is derived from an EMBL/GenBank/DDBJ whole genome shotgun (WGS) entry which is preliminary data.</text>
</comment>
<gene>
    <name evidence="1" type="ORF">ENV02_02700</name>
</gene>
<dbReference type="AlphaFoldDB" id="A0A7J3QFN0"/>
<evidence type="ECO:0000313" key="1">
    <source>
        <dbReference type="EMBL" id="HGV66712.1"/>
    </source>
</evidence>